<evidence type="ECO:0000256" key="2">
    <source>
        <dbReference type="ARBA" id="ARBA00006555"/>
    </source>
</evidence>
<keyword evidence="6 11" id="KW-0812">Transmembrane</keyword>
<dbReference type="InterPro" id="IPR006260">
    <property type="entry name" value="TonB/TolA_C"/>
</dbReference>
<dbReference type="GO" id="GO:0098797">
    <property type="term" value="C:plasma membrane protein complex"/>
    <property type="evidence" value="ECO:0007669"/>
    <property type="project" value="TreeGrafter"/>
</dbReference>
<keyword evidence="8 11" id="KW-1133">Transmembrane helix</keyword>
<dbReference type="AlphaFoldDB" id="A0A3D8I4W0"/>
<evidence type="ECO:0000256" key="7">
    <source>
        <dbReference type="ARBA" id="ARBA00022927"/>
    </source>
</evidence>
<dbReference type="EMBL" id="NXLR01000005">
    <property type="protein sequence ID" value="RDU60178.1"/>
    <property type="molecule type" value="Genomic_DNA"/>
</dbReference>
<dbReference type="GO" id="GO:0030288">
    <property type="term" value="C:outer membrane-bounded periplasmic space"/>
    <property type="evidence" value="ECO:0007669"/>
    <property type="project" value="InterPro"/>
</dbReference>
<gene>
    <name evidence="13" type="ORF">CQA63_04295</name>
</gene>
<evidence type="ECO:0000256" key="1">
    <source>
        <dbReference type="ARBA" id="ARBA00004383"/>
    </source>
</evidence>
<feature type="transmembrane region" description="Helical" evidence="11">
    <location>
        <begin position="29"/>
        <end position="49"/>
    </location>
</feature>
<evidence type="ECO:0000256" key="4">
    <source>
        <dbReference type="ARBA" id="ARBA00022475"/>
    </source>
</evidence>
<organism evidence="13 14">
    <name type="scientific">Helicobacter marmotae</name>
    <dbReference type="NCBI Taxonomy" id="152490"/>
    <lineage>
        <taxon>Bacteria</taxon>
        <taxon>Pseudomonadati</taxon>
        <taxon>Campylobacterota</taxon>
        <taxon>Epsilonproteobacteria</taxon>
        <taxon>Campylobacterales</taxon>
        <taxon>Helicobacteraceae</taxon>
        <taxon>Helicobacter</taxon>
    </lineage>
</organism>
<accession>A0A3D8I4W0</accession>
<dbReference type="PANTHER" id="PTHR33446:SF2">
    <property type="entry name" value="PROTEIN TONB"/>
    <property type="match status" value="1"/>
</dbReference>
<dbReference type="GO" id="GO:0031992">
    <property type="term" value="F:energy transducer activity"/>
    <property type="evidence" value="ECO:0007669"/>
    <property type="project" value="InterPro"/>
</dbReference>
<dbReference type="InterPro" id="IPR003538">
    <property type="entry name" value="TonB"/>
</dbReference>
<keyword evidence="9 11" id="KW-0472">Membrane</keyword>
<feature type="domain" description="TonB C-terminal" evidence="12">
    <location>
        <begin position="144"/>
        <end position="235"/>
    </location>
</feature>
<keyword evidence="4" id="KW-1003">Cell membrane</keyword>
<dbReference type="SUPFAM" id="SSF74653">
    <property type="entry name" value="TolA/TonB C-terminal domain"/>
    <property type="match status" value="1"/>
</dbReference>
<dbReference type="PANTHER" id="PTHR33446">
    <property type="entry name" value="PROTEIN TONB-RELATED"/>
    <property type="match status" value="1"/>
</dbReference>
<evidence type="ECO:0000256" key="9">
    <source>
        <dbReference type="ARBA" id="ARBA00023136"/>
    </source>
</evidence>
<dbReference type="GO" id="GO:0015891">
    <property type="term" value="P:siderophore transport"/>
    <property type="evidence" value="ECO:0007669"/>
    <property type="project" value="InterPro"/>
</dbReference>
<evidence type="ECO:0000313" key="13">
    <source>
        <dbReference type="EMBL" id="RDU60178.1"/>
    </source>
</evidence>
<dbReference type="Gene3D" id="3.30.1150.10">
    <property type="match status" value="1"/>
</dbReference>
<evidence type="ECO:0000259" key="12">
    <source>
        <dbReference type="PROSITE" id="PS52015"/>
    </source>
</evidence>
<proteinExistence type="inferred from homology"/>
<comment type="subcellular location">
    <subcellularLocation>
        <location evidence="1">Cell inner membrane</location>
        <topology evidence="1">Single-pass membrane protein</topology>
        <orientation evidence="1">Periplasmic side</orientation>
    </subcellularLocation>
</comment>
<keyword evidence="7" id="KW-0653">Protein transport</keyword>
<evidence type="ECO:0000256" key="11">
    <source>
        <dbReference type="SAM" id="Phobius"/>
    </source>
</evidence>
<comment type="similarity">
    <text evidence="2">Belongs to the TonB family.</text>
</comment>
<keyword evidence="3" id="KW-0813">Transport</keyword>
<dbReference type="InterPro" id="IPR051045">
    <property type="entry name" value="TonB-dependent_transducer"/>
</dbReference>
<dbReference type="Proteomes" id="UP000256599">
    <property type="component" value="Unassembled WGS sequence"/>
</dbReference>
<feature type="region of interest" description="Disordered" evidence="10">
    <location>
        <begin position="107"/>
        <end position="127"/>
    </location>
</feature>
<reference evidence="13 14" key="1">
    <citation type="submission" date="2018-04" db="EMBL/GenBank/DDBJ databases">
        <title>Novel Campyloabacter and Helicobacter Species and Strains.</title>
        <authorList>
            <person name="Mannion A.J."/>
            <person name="Shen Z."/>
            <person name="Fox J.G."/>
        </authorList>
    </citation>
    <scope>NUCLEOTIDE SEQUENCE [LARGE SCALE GENOMIC DNA]</scope>
    <source>
        <strain evidence="13 14">MIT 98-6070</strain>
    </source>
</reference>
<dbReference type="OrthoDB" id="5334999at2"/>
<evidence type="ECO:0000256" key="10">
    <source>
        <dbReference type="SAM" id="MobiDB-lite"/>
    </source>
</evidence>
<protein>
    <submittedName>
        <fullName evidence="13">Energy transducer TonB</fullName>
    </submittedName>
</protein>
<evidence type="ECO:0000256" key="6">
    <source>
        <dbReference type="ARBA" id="ARBA00022692"/>
    </source>
</evidence>
<dbReference type="PROSITE" id="PS52015">
    <property type="entry name" value="TONB_CTD"/>
    <property type="match status" value="1"/>
</dbReference>
<evidence type="ECO:0000256" key="8">
    <source>
        <dbReference type="ARBA" id="ARBA00022989"/>
    </source>
</evidence>
<dbReference type="InterPro" id="IPR037682">
    <property type="entry name" value="TonB_C"/>
</dbReference>
<keyword evidence="14" id="KW-1185">Reference proteome</keyword>
<comment type="caution">
    <text evidence="13">The sequence shown here is derived from an EMBL/GenBank/DDBJ whole genome shotgun (WGS) entry which is preliminary data.</text>
</comment>
<evidence type="ECO:0000256" key="3">
    <source>
        <dbReference type="ARBA" id="ARBA00022448"/>
    </source>
</evidence>
<dbReference type="NCBIfam" id="TIGR01352">
    <property type="entry name" value="tonB_Cterm"/>
    <property type="match status" value="1"/>
</dbReference>
<sequence length="235" mass="26683">MKTLESQPKQNNTYNLLSQNSHFFTSNRAGFLISFAVHAGLVLMLFDFFHNIDLQQNGDNITTIALATFQNPSNEENVDTPKPQPVVQKKKHHHKEIVKEHGKLAKKEEEITPPAQTPKAKPSEKIEEGDVIQTLSYRDGSEDELFSKIKRAIDRKNKYPTMARKRGLEGEVVVEFIIYKDGRVANIRLVKACPHDPFNIAAINAIKKAQHDFPILNVTTKIELPIVYELKTNSI</sequence>
<name>A0A3D8I4W0_9HELI</name>
<evidence type="ECO:0000313" key="14">
    <source>
        <dbReference type="Proteomes" id="UP000256599"/>
    </source>
</evidence>
<dbReference type="PRINTS" id="PR01374">
    <property type="entry name" value="TONBPROTEIN"/>
</dbReference>
<feature type="region of interest" description="Disordered" evidence="10">
    <location>
        <begin position="73"/>
        <end position="93"/>
    </location>
</feature>
<dbReference type="RefSeq" id="WP_104699838.1">
    <property type="nucleotide sequence ID" value="NZ_FZPP01000015.1"/>
</dbReference>
<dbReference type="Pfam" id="PF03544">
    <property type="entry name" value="TonB_C"/>
    <property type="match status" value="1"/>
</dbReference>
<evidence type="ECO:0000256" key="5">
    <source>
        <dbReference type="ARBA" id="ARBA00022519"/>
    </source>
</evidence>
<dbReference type="GO" id="GO:0015031">
    <property type="term" value="P:protein transport"/>
    <property type="evidence" value="ECO:0007669"/>
    <property type="project" value="UniProtKB-KW"/>
</dbReference>
<keyword evidence="5" id="KW-0997">Cell inner membrane</keyword>
<dbReference type="GO" id="GO:0055085">
    <property type="term" value="P:transmembrane transport"/>
    <property type="evidence" value="ECO:0007669"/>
    <property type="project" value="InterPro"/>
</dbReference>